<evidence type="ECO:0000256" key="6">
    <source>
        <dbReference type="SAM" id="Coils"/>
    </source>
</evidence>
<dbReference type="AlphaFoldDB" id="A0A174K039"/>
<evidence type="ECO:0000256" key="7">
    <source>
        <dbReference type="SAM" id="Phobius"/>
    </source>
</evidence>
<dbReference type="Proteomes" id="UP000095594">
    <property type="component" value="Unassembled WGS sequence"/>
</dbReference>
<evidence type="ECO:0000256" key="5">
    <source>
        <dbReference type="ARBA" id="ARBA00023136"/>
    </source>
</evidence>
<dbReference type="PANTHER" id="PTHR30287">
    <property type="entry name" value="MEMBRANE COMPONENT OF PREDICTED ABC SUPERFAMILY METABOLITE UPTAKE TRANSPORTER"/>
    <property type="match status" value="1"/>
</dbReference>
<comment type="subcellular location">
    <subcellularLocation>
        <location evidence="1">Cell membrane</location>
        <topology evidence="1">Multi-pass membrane protein</topology>
    </subcellularLocation>
</comment>
<evidence type="ECO:0000256" key="3">
    <source>
        <dbReference type="ARBA" id="ARBA00022692"/>
    </source>
</evidence>
<dbReference type="OrthoDB" id="5137249at2"/>
<keyword evidence="6" id="KW-0175">Coiled coil</keyword>
<dbReference type="InterPro" id="IPR003838">
    <property type="entry name" value="ABC3_permease_C"/>
</dbReference>
<dbReference type="InterPro" id="IPR038766">
    <property type="entry name" value="Membrane_comp_ABC_pdt"/>
</dbReference>
<evidence type="ECO:0000259" key="9">
    <source>
        <dbReference type="Pfam" id="PF12704"/>
    </source>
</evidence>
<feature type="transmembrane region" description="Helical" evidence="7">
    <location>
        <begin position="952"/>
        <end position="972"/>
    </location>
</feature>
<feature type="transmembrane region" description="Helical" evidence="7">
    <location>
        <begin position="599"/>
        <end position="621"/>
    </location>
</feature>
<evidence type="ECO:0000313" key="11">
    <source>
        <dbReference type="Proteomes" id="UP000095594"/>
    </source>
</evidence>
<dbReference type="InterPro" id="IPR025857">
    <property type="entry name" value="MacB_PCD"/>
</dbReference>
<keyword evidence="3 7" id="KW-0812">Transmembrane</keyword>
<name>A0A174K039_9CLOT</name>
<proteinExistence type="predicted"/>
<feature type="transmembrane region" description="Helical" evidence="7">
    <location>
        <begin position="641"/>
        <end position="664"/>
    </location>
</feature>
<feature type="transmembrane region" description="Helical" evidence="7">
    <location>
        <begin position="720"/>
        <end position="740"/>
    </location>
</feature>
<feature type="coiled-coil region" evidence="6">
    <location>
        <begin position="354"/>
        <end position="388"/>
    </location>
</feature>
<organism evidence="10 11">
    <name type="scientific">Clostridium disporicum</name>
    <dbReference type="NCBI Taxonomy" id="84024"/>
    <lineage>
        <taxon>Bacteria</taxon>
        <taxon>Bacillati</taxon>
        <taxon>Bacillota</taxon>
        <taxon>Clostridia</taxon>
        <taxon>Eubacteriales</taxon>
        <taxon>Clostridiaceae</taxon>
        <taxon>Clostridium</taxon>
    </lineage>
</organism>
<keyword evidence="4 7" id="KW-1133">Transmembrane helix</keyword>
<evidence type="ECO:0000256" key="2">
    <source>
        <dbReference type="ARBA" id="ARBA00022475"/>
    </source>
</evidence>
<feature type="domain" description="MacB-like periplasmic core" evidence="9">
    <location>
        <begin position="24"/>
        <end position="235"/>
    </location>
</feature>
<dbReference type="Pfam" id="PF12704">
    <property type="entry name" value="MacB_PCD"/>
    <property type="match status" value="1"/>
</dbReference>
<gene>
    <name evidence="10" type="ORF">ERS852471_02891</name>
</gene>
<feature type="transmembrane region" description="Helical" evidence="7">
    <location>
        <begin position="20"/>
        <end position="40"/>
    </location>
</feature>
<evidence type="ECO:0000259" key="8">
    <source>
        <dbReference type="Pfam" id="PF02687"/>
    </source>
</evidence>
<dbReference type="PANTHER" id="PTHR30287:SF1">
    <property type="entry name" value="INNER MEMBRANE PROTEIN"/>
    <property type="match status" value="1"/>
</dbReference>
<evidence type="ECO:0000256" key="4">
    <source>
        <dbReference type="ARBA" id="ARBA00022989"/>
    </source>
</evidence>
<accession>A0A174K039</accession>
<feature type="transmembrane region" description="Helical" evidence="7">
    <location>
        <begin position="1047"/>
        <end position="1067"/>
    </location>
</feature>
<keyword evidence="5 7" id="KW-0472">Membrane</keyword>
<feature type="transmembrane region" description="Helical" evidence="7">
    <location>
        <begin position="1006"/>
        <end position="1027"/>
    </location>
</feature>
<dbReference type="EMBL" id="CYZX01000024">
    <property type="protein sequence ID" value="CUP05362.1"/>
    <property type="molecule type" value="Genomic_DNA"/>
</dbReference>
<feature type="transmembrane region" description="Helical" evidence="7">
    <location>
        <begin position="554"/>
        <end position="575"/>
    </location>
</feature>
<sequence>MKNALWKDIFRDIKKTKGRFISIVSIIALGVMLFTGVKIAPLDMKGSADKYYDDYNLMDLRIISTLGLTDEDVKDIKKIDGVLGAYPEYTMDALTKVGNDEFVIRVQSMPISNLSDSNDDYINRLNVVEGRLPEKSGECVVAKGKFKDGKINIGDTLSLKSGKEEDITNSLNVKEYKVVGIIETPYYLSDQIGSTTIGSGSVSTFMYIPESDFNMEVYTDIYVTVRDAKELNSYKDEYFDVVDKVKEAIEDKSDVIVDRRYNEIKDVAIEELNKGKKEYEEKKAEVEKQLSDAKSQIEDTKIQLLNAETEIDNKEEELNTMIANGESQLASGEYELIKKEAEYEAGLKVFNDAKATAEEGFNQAEAALVEAENKIAILVEKKSEIENKLNDPNISEVEKIMLETALSAIDLIVTNSLDKINTGRAELESKKAEFYNQEQALADAKIQLDTARATLDATRATLQSAKSEGVIQLSNARVEVENGKVQLAEGEAEYEKNKALADEELLKAEEKLKDAENQINKIEKPSLYILDRNSHYSYVDYENSANSIDKVSNVFPVFFLVVAALVCLTTMTRMVDEQRINIGTMKALGYSNGNIAKKFIVYALLASLIGSVLGIIVGFTFLPKVIYDAYNIMYIMPPMTFFTDIPLAIITAVVAVGLTTLVTYSACRIELRETPSVLMRPKAPKEGKRILLERIPFIWNRFNFTGKVTIRNIFRYKKRFLMTVIGIAGSTALLLAGLGLKDSIKTVVEKQFGVINKYDISVNLENNINTLKKNDLTSYINNQKDIKDLLFVKGEMCKIEANDVSKDLDVIVPEDINAFDKFVHLQNRTSGEAIELDDDGIAITEKIAKTLGVKVGDKITITNSNDVTGTAKVASIVENYIQHYIYMTPDYYEKVFDRKATPDEVYIILNNSTSEVADAVSSGLVNQDGVSGVVSNTGVRDNFNNTIESLDFIVLIMIIFAGALSFIVLYNLTNVNISERIREIATIKVLGFYDKEVAAYIFRENVLLTIVGMFAGLILGVVLHQFIMVTVEMDYVMFGRSINTISYVYAGLLTVGFALLVNWAMYFKLKKVQMVESLKSVD</sequence>
<dbReference type="RefSeq" id="WP_055267739.1">
    <property type="nucleotide sequence ID" value="NZ_CABIXQ010000024.1"/>
</dbReference>
<reference evidence="10 11" key="1">
    <citation type="submission" date="2015-09" db="EMBL/GenBank/DDBJ databases">
        <authorList>
            <consortium name="Pathogen Informatics"/>
        </authorList>
    </citation>
    <scope>NUCLEOTIDE SEQUENCE [LARGE SCALE GENOMIC DNA]</scope>
    <source>
        <strain evidence="10 11">2789STDY5834856</strain>
    </source>
</reference>
<dbReference type="GO" id="GO:0005886">
    <property type="term" value="C:plasma membrane"/>
    <property type="evidence" value="ECO:0007669"/>
    <property type="project" value="UniProtKB-SubCell"/>
</dbReference>
<evidence type="ECO:0000313" key="10">
    <source>
        <dbReference type="EMBL" id="CUP05362.1"/>
    </source>
</evidence>
<feature type="domain" description="ABC3 transporter permease C-terminal" evidence="8">
    <location>
        <begin position="553"/>
        <end position="661"/>
    </location>
</feature>
<keyword evidence="2" id="KW-1003">Cell membrane</keyword>
<protein>
    <submittedName>
        <fullName evidence="10">Membrane protein</fullName>
    </submittedName>
</protein>
<feature type="coiled-coil region" evidence="6">
    <location>
        <begin position="441"/>
        <end position="525"/>
    </location>
</feature>
<feature type="coiled-coil region" evidence="6">
    <location>
        <begin position="265"/>
        <end position="324"/>
    </location>
</feature>
<feature type="domain" description="ABC3 transporter permease C-terminal" evidence="8">
    <location>
        <begin position="956"/>
        <end position="1072"/>
    </location>
</feature>
<evidence type="ECO:0000256" key="1">
    <source>
        <dbReference type="ARBA" id="ARBA00004651"/>
    </source>
</evidence>
<dbReference type="Pfam" id="PF02687">
    <property type="entry name" value="FtsX"/>
    <property type="match status" value="2"/>
</dbReference>